<dbReference type="AlphaFoldDB" id="A0AAE6WWF9"/>
<dbReference type="Gene3D" id="3.30.2010.10">
    <property type="entry name" value="Metalloproteases ('zincins'), catalytic domain"/>
    <property type="match status" value="1"/>
</dbReference>
<dbReference type="InterPro" id="IPR053136">
    <property type="entry name" value="UTP_pyrophosphatase-like"/>
</dbReference>
<feature type="domain" description="YgjP-like metallopeptidase" evidence="1">
    <location>
        <begin position="19"/>
        <end position="217"/>
    </location>
</feature>
<dbReference type="Proteomes" id="UP000503505">
    <property type="component" value="Chromosome"/>
</dbReference>
<dbReference type="InterPro" id="IPR002725">
    <property type="entry name" value="YgjP-like_metallopeptidase"/>
</dbReference>
<accession>A0AAE6WWF9</accession>
<sequence>MTLNDLPEIQITRNVRSTRLKLRVEGDQIRLTAPVFCTKKQIQNFIDQAESWLLKTWKLQQEKNQSIDRSLPAELQLFNQAQPIQIVYQSQKQDFVFDAKLLQLSISDRHPETYLKAFVITYAKEQLPVYLNKVSQETGLSFNICNVRQPKTRWGSCSAKHDIMLNSGIILFPENIVRYLCVHELAHTRHFDHSPRFWAEVAKHHPNYLTHRKILKNTVMPWWWVSQN</sequence>
<dbReference type="EMBL" id="CP044463">
    <property type="protein sequence ID" value="QIC67341.1"/>
    <property type="molecule type" value="Genomic_DNA"/>
</dbReference>
<name>A0AAE6WWF9_9GAMM</name>
<evidence type="ECO:0000259" key="1">
    <source>
        <dbReference type="Pfam" id="PF01863"/>
    </source>
</evidence>
<reference evidence="2 3" key="1">
    <citation type="submission" date="2019-09" db="EMBL/GenBank/DDBJ databases">
        <title>Non-baumannii Acinetobacter spp. carrying blaNDM-1 isolated in China.</title>
        <authorList>
            <person name="Cui C."/>
            <person name="Chen C."/>
            <person name="Sun J."/>
            <person name="Liu Y."/>
        </authorList>
    </citation>
    <scope>NUCLEOTIDE SEQUENCE [LARGE SCALE GENOMIC DNA]</scope>
    <source>
        <strain evidence="2 3">HZE23-1</strain>
    </source>
</reference>
<dbReference type="Pfam" id="PF01863">
    <property type="entry name" value="YgjP-like"/>
    <property type="match status" value="1"/>
</dbReference>
<dbReference type="PANTHER" id="PTHR30399:SF1">
    <property type="entry name" value="UTP PYROPHOSPHATASE"/>
    <property type="match status" value="1"/>
</dbReference>
<evidence type="ECO:0000313" key="3">
    <source>
        <dbReference type="Proteomes" id="UP000503505"/>
    </source>
</evidence>
<evidence type="ECO:0000313" key="2">
    <source>
        <dbReference type="EMBL" id="QIC67341.1"/>
    </source>
</evidence>
<dbReference type="RefSeq" id="WP_163171394.1">
    <property type="nucleotide sequence ID" value="NZ_CP044463.1"/>
</dbReference>
<protein>
    <submittedName>
        <fullName evidence="2">M48 family metallopeptidase</fullName>
    </submittedName>
</protein>
<dbReference type="CDD" id="cd07344">
    <property type="entry name" value="M48_yhfN_like"/>
    <property type="match status" value="1"/>
</dbReference>
<gene>
    <name evidence="2" type="ORF">FSC10_08135</name>
</gene>
<proteinExistence type="predicted"/>
<organism evidence="2 3">
    <name type="scientific">Acinetobacter schindleri</name>
    <dbReference type="NCBI Taxonomy" id="108981"/>
    <lineage>
        <taxon>Bacteria</taxon>
        <taxon>Pseudomonadati</taxon>
        <taxon>Pseudomonadota</taxon>
        <taxon>Gammaproteobacteria</taxon>
        <taxon>Moraxellales</taxon>
        <taxon>Moraxellaceae</taxon>
        <taxon>Acinetobacter</taxon>
    </lineage>
</organism>
<dbReference type="PANTHER" id="PTHR30399">
    <property type="entry name" value="UNCHARACTERIZED PROTEIN YGJP"/>
    <property type="match status" value="1"/>
</dbReference>